<proteinExistence type="predicted"/>
<dbReference type="AlphaFoldDB" id="A0A2A5QRJ7"/>
<dbReference type="Gene3D" id="1.10.287.110">
    <property type="entry name" value="DnaJ domain"/>
    <property type="match status" value="1"/>
</dbReference>
<evidence type="ECO:0000256" key="1">
    <source>
        <dbReference type="SAM" id="MobiDB-lite"/>
    </source>
</evidence>
<sequence length="191" mass="21278">MMIPDWPAATKRTPPSERKSKSRFSATLGSTTKELAQEMDRLDPDDWRAAIGNQHTKSSGLPRHNANPDDPGFVLRWSKDGEQFAVACDDYEQLRDNVREVLKWVHETRLRSDRPVKTADAEFAAARLPSADGAVVAEEPPHEVLDIAPDADDDVVEAAARAKKKEYHPDSGGSTEQFQRVVEAEEAMLDE</sequence>
<gene>
    <name evidence="3" type="ORF">CP557_02290</name>
</gene>
<feature type="domain" description="J" evidence="2">
    <location>
        <begin position="140"/>
        <end position="191"/>
    </location>
</feature>
<dbReference type="InterPro" id="IPR001623">
    <property type="entry name" value="DnaJ_domain"/>
</dbReference>
<feature type="region of interest" description="Disordered" evidence="1">
    <location>
        <begin position="1"/>
        <end position="31"/>
    </location>
</feature>
<reference evidence="3 4" key="1">
    <citation type="submission" date="2017-09" db="EMBL/GenBank/DDBJ databases">
        <title>Genome sequences of Natrinema ejinorence JCM 13890T.</title>
        <authorList>
            <person name="Roh S.W."/>
            <person name="Kim Y.B."/>
            <person name="Kim J.Y."/>
        </authorList>
    </citation>
    <scope>NUCLEOTIDE SEQUENCE [LARGE SCALE GENOMIC DNA]</scope>
    <source>
        <strain evidence="3 4">JCM 13890</strain>
    </source>
</reference>
<accession>A0A2A5QRJ7</accession>
<dbReference type="EMBL" id="NXNI01000001">
    <property type="protein sequence ID" value="PCR89466.1"/>
    <property type="molecule type" value="Genomic_DNA"/>
</dbReference>
<organism evidence="3 4">
    <name type="scientific">Natrinema ejinorense</name>
    <dbReference type="NCBI Taxonomy" id="373386"/>
    <lineage>
        <taxon>Archaea</taxon>
        <taxon>Methanobacteriati</taxon>
        <taxon>Methanobacteriota</taxon>
        <taxon>Stenosarchaea group</taxon>
        <taxon>Halobacteria</taxon>
        <taxon>Halobacteriales</taxon>
        <taxon>Natrialbaceae</taxon>
        <taxon>Natrinema</taxon>
    </lineage>
</organism>
<evidence type="ECO:0000259" key="2">
    <source>
        <dbReference type="PROSITE" id="PS50076"/>
    </source>
</evidence>
<dbReference type="PROSITE" id="PS50076">
    <property type="entry name" value="DNAJ_2"/>
    <property type="match status" value="1"/>
</dbReference>
<feature type="region of interest" description="Disordered" evidence="1">
    <location>
        <begin position="50"/>
        <end position="69"/>
    </location>
</feature>
<evidence type="ECO:0000313" key="3">
    <source>
        <dbReference type="EMBL" id="PCR89466.1"/>
    </source>
</evidence>
<dbReference type="Proteomes" id="UP000219689">
    <property type="component" value="Unassembled WGS sequence"/>
</dbReference>
<keyword evidence="4" id="KW-1185">Reference proteome</keyword>
<protein>
    <submittedName>
        <fullName evidence="3">Molecular chaperone DnaJ</fullName>
    </submittedName>
</protein>
<name>A0A2A5QRJ7_9EURY</name>
<dbReference type="SUPFAM" id="SSF46565">
    <property type="entry name" value="Chaperone J-domain"/>
    <property type="match status" value="1"/>
</dbReference>
<dbReference type="CDD" id="cd06257">
    <property type="entry name" value="DnaJ"/>
    <property type="match status" value="1"/>
</dbReference>
<dbReference type="InterPro" id="IPR036869">
    <property type="entry name" value="J_dom_sf"/>
</dbReference>
<evidence type="ECO:0000313" key="4">
    <source>
        <dbReference type="Proteomes" id="UP000219689"/>
    </source>
</evidence>
<comment type="caution">
    <text evidence="3">The sequence shown here is derived from an EMBL/GenBank/DDBJ whole genome shotgun (WGS) entry which is preliminary data.</text>
</comment>